<protein>
    <submittedName>
        <fullName evidence="1">Uncharacterized protein</fullName>
    </submittedName>
</protein>
<organism evidence="1 2">
    <name type="scientific">Candidatus Kerfeldbacteria bacterium CG08_land_8_20_14_0_20_43_14</name>
    <dbReference type="NCBI Taxonomy" id="2014246"/>
    <lineage>
        <taxon>Bacteria</taxon>
        <taxon>Candidatus Kerfeldiibacteriota</taxon>
    </lineage>
</organism>
<evidence type="ECO:0000313" key="1">
    <source>
        <dbReference type="EMBL" id="PIS40442.1"/>
    </source>
</evidence>
<sequence>MEIVCQYYAIQKRPNIFNYLLFKPCLLRHFFFEIPFTVCYNLPKGEIMLFLKSEQKWCEHHARIINLDGNPIWLCKETDKPVIIMSFERQFSGTTYAIFHLFCEACGEWPTFAELDAIPINSIDDLVEMAW</sequence>
<evidence type="ECO:0000313" key="2">
    <source>
        <dbReference type="Proteomes" id="UP000236845"/>
    </source>
</evidence>
<comment type="caution">
    <text evidence="1">The sequence shown here is derived from an EMBL/GenBank/DDBJ whole genome shotgun (WGS) entry which is preliminary data.</text>
</comment>
<name>A0A2H0YRS8_9BACT</name>
<gene>
    <name evidence="1" type="ORF">COT26_03255</name>
</gene>
<proteinExistence type="predicted"/>
<accession>A0A2H0YRS8</accession>
<reference evidence="2" key="1">
    <citation type="submission" date="2017-09" db="EMBL/GenBank/DDBJ databases">
        <title>Depth-based differentiation of microbial function through sediment-hosted aquifers and enrichment of novel symbionts in the deep terrestrial subsurface.</title>
        <authorList>
            <person name="Probst A.J."/>
            <person name="Ladd B."/>
            <person name="Jarett J.K."/>
            <person name="Geller-Mcgrath D.E."/>
            <person name="Sieber C.M.K."/>
            <person name="Emerson J.B."/>
            <person name="Anantharaman K."/>
            <person name="Thomas B.C."/>
            <person name="Malmstrom R."/>
            <person name="Stieglmeier M."/>
            <person name="Klingl A."/>
            <person name="Woyke T."/>
            <person name="Ryan C.M."/>
            <person name="Banfield J.F."/>
        </authorList>
    </citation>
    <scope>NUCLEOTIDE SEQUENCE [LARGE SCALE GENOMIC DNA]</scope>
</reference>
<dbReference type="EMBL" id="PEXW01000069">
    <property type="protein sequence ID" value="PIS40442.1"/>
    <property type="molecule type" value="Genomic_DNA"/>
</dbReference>
<dbReference type="Proteomes" id="UP000236845">
    <property type="component" value="Unassembled WGS sequence"/>
</dbReference>
<dbReference type="AlphaFoldDB" id="A0A2H0YRS8"/>